<accession>A0ACD3SNM6</accession>
<sequence>MRLLARRSRERGMTLVMTMIFIAIFLLMVISLIASSLTSTRVAGNQQLTLEARTMAQQEIERVVSTDFTAAPASAAVARAVDVNGDGKTDYTVNVAQPTCISSTPVYSSNKTIDYSNPQSLEEMSQVALGSNAQTTGIFTTPTGNPNVALRYANNWDVRATVTGGANVELHQGIAVEVPLGTACPS</sequence>
<name>A0ACD3SNM6_9BURK</name>
<comment type="caution">
    <text evidence="1">The sequence shown here is derived from an EMBL/GenBank/DDBJ whole genome shotgun (WGS) entry which is preliminary data.</text>
</comment>
<gene>
    <name evidence="1" type="ORF">MW7_011395</name>
</gene>
<organism evidence="1 2">
    <name type="scientific">Imbroritus primus</name>
    <dbReference type="NCBI Taxonomy" id="3058603"/>
    <lineage>
        <taxon>Bacteria</taxon>
        <taxon>Pseudomonadati</taxon>
        <taxon>Pseudomonadota</taxon>
        <taxon>Betaproteobacteria</taxon>
        <taxon>Burkholderiales</taxon>
        <taxon>Burkholderiaceae</taxon>
        <taxon>Imbroritus</taxon>
    </lineage>
</organism>
<dbReference type="Proteomes" id="UP000004277">
    <property type="component" value="Unassembled WGS sequence"/>
</dbReference>
<proteinExistence type="predicted"/>
<keyword evidence="2" id="KW-1185">Reference proteome</keyword>
<reference evidence="1" key="1">
    <citation type="submission" date="2019-05" db="EMBL/GenBank/DDBJ databases">
        <title>Revised genome assembly of Burkholderiaceae (previously Ralstonia) sp. PBA.</title>
        <authorList>
            <person name="Gan H.M."/>
        </authorList>
    </citation>
    <scope>NUCLEOTIDE SEQUENCE</scope>
    <source>
        <strain evidence="1">PBA</strain>
    </source>
</reference>
<dbReference type="EMBL" id="AKCV02000020">
    <property type="protein sequence ID" value="TMS57780.1"/>
    <property type="molecule type" value="Genomic_DNA"/>
</dbReference>
<evidence type="ECO:0000313" key="1">
    <source>
        <dbReference type="EMBL" id="TMS57780.1"/>
    </source>
</evidence>
<protein>
    <submittedName>
        <fullName evidence="1">Pilus assembly protein</fullName>
    </submittedName>
</protein>
<evidence type="ECO:0000313" key="2">
    <source>
        <dbReference type="Proteomes" id="UP000004277"/>
    </source>
</evidence>